<reference evidence="2 3" key="1">
    <citation type="journal article" date="2001" name="FEMS Microbiol. Lett.">
        <title>Oceanobacillus iheyensis gen. nov., sp. nov., a deep-sea extremely halotolerant and alkaliphilic species isolated from a depth of 1050 m on the Iheya Ridge.</title>
        <authorList>
            <person name="Lu J."/>
            <person name="Nogi Y."/>
            <person name="Takami H."/>
        </authorList>
    </citation>
    <scope>NUCLEOTIDE SEQUENCE [LARGE SCALE GENOMIC DNA]</scope>
    <source>
        <strain evidence="3">DSM 14371 / CIP 107618 / JCM 11309 / KCTC 3954 / HTE831</strain>
    </source>
</reference>
<keyword evidence="1" id="KW-0472">Membrane</keyword>
<dbReference type="OrthoDB" id="4187110at2"/>
<dbReference type="RefSeq" id="WP_011065294.1">
    <property type="nucleotide sequence ID" value="NC_004193.1"/>
</dbReference>
<dbReference type="KEGG" id="oih:OB0888"/>
<dbReference type="AlphaFoldDB" id="Q8CV69"/>
<dbReference type="EMBL" id="BA000028">
    <property type="protein sequence ID" value="BAC12844.1"/>
    <property type="molecule type" value="Genomic_DNA"/>
</dbReference>
<gene>
    <name evidence="2" type="ordered locus">OB0888</name>
</gene>
<reference evidence="2 3" key="2">
    <citation type="journal article" date="2002" name="Nucleic Acids Res.">
        <title>Genome sequence of Oceanobacillus iheyensis isolated from the Iheya Ridge and its unexpected adaptive capabilities to extreme environments.</title>
        <authorList>
            <person name="Takami H."/>
            <person name="Takaki Y."/>
            <person name="Uchiyama I."/>
        </authorList>
    </citation>
    <scope>NUCLEOTIDE SEQUENCE [LARGE SCALE GENOMIC DNA]</scope>
    <source>
        <strain evidence="3">DSM 14371 / CIP 107618 / JCM 11309 / KCTC 3954 / HTE831</strain>
    </source>
</reference>
<dbReference type="HOGENOM" id="CLU_091969_0_0_9"/>
<dbReference type="STRING" id="221109.gene:10733109"/>
<feature type="transmembrane region" description="Helical" evidence="1">
    <location>
        <begin position="121"/>
        <end position="144"/>
    </location>
</feature>
<dbReference type="PhylomeDB" id="Q8CV69"/>
<evidence type="ECO:0000313" key="2">
    <source>
        <dbReference type="EMBL" id="BAC12844.1"/>
    </source>
</evidence>
<keyword evidence="1" id="KW-1133">Transmembrane helix</keyword>
<feature type="transmembrane region" description="Helical" evidence="1">
    <location>
        <begin position="229"/>
        <end position="251"/>
    </location>
</feature>
<feature type="transmembrane region" description="Helical" evidence="1">
    <location>
        <begin position="62"/>
        <end position="86"/>
    </location>
</feature>
<feature type="transmembrane region" description="Helical" evidence="1">
    <location>
        <begin position="20"/>
        <end position="42"/>
    </location>
</feature>
<dbReference type="Proteomes" id="UP000000822">
    <property type="component" value="Chromosome"/>
</dbReference>
<sequence>MQWNTLFQKEVVETWRTKKWIWFPLVIILLSILDPITNYFLPQILEAVGEMPEGMKFVLPEYTVAQVVMMTLGQLSSLGVLVIVFMSMGIIANEHKSGVSEIILVKPIDHHSYVTAKWASLLLLVWVAWILGMLVSWYYIYLLYGPLSFIHIVQTIFFYGLWLSLVVTVVIFYNTFVKSQGLIAFLSIATLMILSGLTQVFQSSLKWSPVHLSDYIKRTIEQGTIPNDLIYTGITTVLIIAILLLLSVLLFKRQQLEK</sequence>
<evidence type="ECO:0000313" key="3">
    <source>
        <dbReference type="Proteomes" id="UP000000822"/>
    </source>
</evidence>
<dbReference type="eggNOG" id="COG1277">
    <property type="taxonomic scope" value="Bacteria"/>
</dbReference>
<feature type="transmembrane region" description="Helical" evidence="1">
    <location>
        <begin position="182"/>
        <end position="201"/>
    </location>
</feature>
<keyword evidence="1" id="KW-0812">Transmembrane</keyword>
<organism evidence="2 3">
    <name type="scientific">Oceanobacillus iheyensis (strain DSM 14371 / CIP 107618 / JCM 11309 / KCTC 3954 / HTE831)</name>
    <dbReference type="NCBI Taxonomy" id="221109"/>
    <lineage>
        <taxon>Bacteria</taxon>
        <taxon>Bacillati</taxon>
        <taxon>Bacillota</taxon>
        <taxon>Bacilli</taxon>
        <taxon>Bacillales</taxon>
        <taxon>Bacillaceae</taxon>
        <taxon>Oceanobacillus</taxon>
    </lineage>
</organism>
<evidence type="ECO:0000256" key="1">
    <source>
        <dbReference type="SAM" id="Phobius"/>
    </source>
</evidence>
<dbReference type="InterPro" id="IPR025699">
    <property type="entry name" value="ABC2_memb-like"/>
</dbReference>
<name>Q8CV69_OCEIH</name>
<accession>Q8CV69</accession>
<protein>
    <submittedName>
        <fullName evidence="2">Hypothetical conserved protein</fullName>
    </submittedName>
</protein>
<proteinExistence type="predicted"/>
<dbReference type="Pfam" id="PF13346">
    <property type="entry name" value="ABC2_membrane_5"/>
    <property type="match status" value="1"/>
</dbReference>
<keyword evidence="3" id="KW-1185">Reference proteome</keyword>
<feature type="transmembrane region" description="Helical" evidence="1">
    <location>
        <begin position="156"/>
        <end position="175"/>
    </location>
</feature>
<dbReference type="PANTHER" id="PTHR43471">
    <property type="entry name" value="ABC TRANSPORTER PERMEASE"/>
    <property type="match status" value="1"/>
</dbReference>